<keyword evidence="4 6" id="KW-1133">Transmembrane helix</keyword>
<feature type="domain" description="Major facilitator superfamily associated" evidence="7">
    <location>
        <begin position="5"/>
        <end position="289"/>
    </location>
</feature>
<keyword evidence="5 6" id="KW-0472">Membrane</keyword>
<proteinExistence type="inferred from homology"/>
<accession>A0A6M2DXU7</accession>
<sequence length="341" mass="37356">MQSYQFWLFFALLISSWVGMAVVVSIGDAICFGILGDEPQKYGNQRLWGAVGWGVFSVISGLVVDEMSSGQIKKDYSAVFYLAFFMLLLCSIVSNQLKYTQSATSVSILRDTGELLKSPRIAIFSLWCITVGLGTALIWNFLFWHLEDLAAEMEGCGTVSWMKTLQGLLLGIQCFGGEIPFFFLSGWIIKKISHVHAMSLVLLALSARFILYSLLSNPWWVLPIELLQGLTFGLFYSTMASYASVVAPPGAEATVQGLVGAIFEGVGVSLGSSLGGYLMKTVGGTYTFLYFGIGTFILCLSHIGAQLIIERRTRDDPSGNARYSTPYDAIHMLGSQENIHS</sequence>
<organism evidence="8">
    <name type="scientific">Xenopsylla cheopis</name>
    <name type="common">Oriental rat flea</name>
    <name type="synonym">Pulex cheopis</name>
    <dbReference type="NCBI Taxonomy" id="163159"/>
    <lineage>
        <taxon>Eukaryota</taxon>
        <taxon>Metazoa</taxon>
        <taxon>Ecdysozoa</taxon>
        <taxon>Arthropoda</taxon>
        <taxon>Hexapoda</taxon>
        <taxon>Insecta</taxon>
        <taxon>Pterygota</taxon>
        <taxon>Neoptera</taxon>
        <taxon>Endopterygota</taxon>
        <taxon>Siphonaptera</taxon>
        <taxon>Pulicidae</taxon>
        <taxon>Xenopsyllinae</taxon>
        <taxon>Xenopsylla</taxon>
    </lineage>
</organism>
<feature type="transmembrane region" description="Helical" evidence="6">
    <location>
        <begin position="76"/>
        <end position="100"/>
    </location>
</feature>
<feature type="transmembrane region" description="Helical" evidence="6">
    <location>
        <begin position="164"/>
        <end position="188"/>
    </location>
</feature>
<evidence type="ECO:0000256" key="1">
    <source>
        <dbReference type="ARBA" id="ARBA00004141"/>
    </source>
</evidence>
<feature type="transmembrane region" description="Helical" evidence="6">
    <location>
        <begin position="6"/>
        <end position="35"/>
    </location>
</feature>
<keyword evidence="3 6" id="KW-0812">Transmembrane</keyword>
<feature type="transmembrane region" description="Helical" evidence="6">
    <location>
        <begin position="285"/>
        <end position="309"/>
    </location>
</feature>
<dbReference type="AlphaFoldDB" id="A0A6M2DXU7"/>
<dbReference type="EMBL" id="GIIL01007167">
    <property type="protein sequence ID" value="NOV50893.1"/>
    <property type="molecule type" value="Transcribed_RNA"/>
</dbReference>
<comment type="similarity">
    <text evidence="2">Belongs to the major facilitator superfamily. MFSD6 family.</text>
</comment>
<dbReference type="InterPro" id="IPR024989">
    <property type="entry name" value="MFS_assoc_dom"/>
</dbReference>
<feature type="transmembrane region" description="Helical" evidence="6">
    <location>
        <begin position="200"/>
        <end position="220"/>
    </location>
</feature>
<feature type="transmembrane region" description="Helical" evidence="6">
    <location>
        <begin position="226"/>
        <end position="246"/>
    </location>
</feature>
<feature type="transmembrane region" description="Helical" evidence="6">
    <location>
        <begin position="258"/>
        <end position="279"/>
    </location>
</feature>
<dbReference type="Gene3D" id="1.20.1250.20">
    <property type="entry name" value="MFS general substrate transporter like domains"/>
    <property type="match status" value="2"/>
</dbReference>
<protein>
    <submittedName>
        <fullName evidence="8">Putative transporter</fullName>
    </submittedName>
</protein>
<evidence type="ECO:0000256" key="4">
    <source>
        <dbReference type="ARBA" id="ARBA00022989"/>
    </source>
</evidence>
<dbReference type="CDD" id="cd17335">
    <property type="entry name" value="MFS_MFSD6"/>
    <property type="match status" value="1"/>
</dbReference>
<dbReference type="GO" id="GO:0016020">
    <property type="term" value="C:membrane"/>
    <property type="evidence" value="ECO:0007669"/>
    <property type="project" value="UniProtKB-SubCell"/>
</dbReference>
<evidence type="ECO:0000256" key="3">
    <source>
        <dbReference type="ARBA" id="ARBA00022692"/>
    </source>
</evidence>
<dbReference type="Pfam" id="PF12832">
    <property type="entry name" value="MFS_1_like"/>
    <property type="match status" value="1"/>
</dbReference>
<feature type="transmembrane region" description="Helical" evidence="6">
    <location>
        <begin position="121"/>
        <end position="144"/>
    </location>
</feature>
<dbReference type="InterPro" id="IPR051717">
    <property type="entry name" value="MFS_MFSD6"/>
</dbReference>
<name>A0A6M2DXU7_XENCH</name>
<dbReference type="SUPFAM" id="SSF103473">
    <property type="entry name" value="MFS general substrate transporter"/>
    <property type="match status" value="1"/>
</dbReference>
<evidence type="ECO:0000313" key="8">
    <source>
        <dbReference type="EMBL" id="NOV50893.1"/>
    </source>
</evidence>
<evidence type="ECO:0000256" key="6">
    <source>
        <dbReference type="SAM" id="Phobius"/>
    </source>
</evidence>
<feature type="transmembrane region" description="Helical" evidence="6">
    <location>
        <begin position="47"/>
        <end position="64"/>
    </location>
</feature>
<comment type="subcellular location">
    <subcellularLocation>
        <location evidence="1">Membrane</location>
        <topology evidence="1">Multi-pass membrane protein</topology>
    </subcellularLocation>
</comment>
<evidence type="ECO:0000256" key="5">
    <source>
        <dbReference type="ARBA" id="ARBA00023136"/>
    </source>
</evidence>
<dbReference type="InterPro" id="IPR036259">
    <property type="entry name" value="MFS_trans_sf"/>
</dbReference>
<reference evidence="8" key="1">
    <citation type="submission" date="2020-03" db="EMBL/GenBank/DDBJ databases">
        <title>Transcriptomic Profiling of the Digestive Tract of the Rat Flea, Xenopsylla cheopis, Following Blood Feeding and Infection with Yersinia pestis.</title>
        <authorList>
            <person name="Bland D.M."/>
            <person name="Martens C.A."/>
            <person name="Virtaneva K."/>
            <person name="Kanakabandi K."/>
            <person name="Long D."/>
            <person name="Rosenke R."/>
            <person name="Saturday G.A."/>
            <person name="Hoyt F.H."/>
            <person name="Bruno D.P."/>
            <person name="Ribeiro J.M.C."/>
            <person name="Hinnebusch J."/>
        </authorList>
    </citation>
    <scope>NUCLEOTIDE SEQUENCE</scope>
</reference>
<evidence type="ECO:0000256" key="2">
    <source>
        <dbReference type="ARBA" id="ARBA00005241"/>
    </source>
</evidence>
<evidence type="ECO:0000259" key="7">
    <source>
        <dbReference type="Pfam" id="PF12832"/>
    </source>
</evidence>
<dbReference type="PANTHER" id="PTHR16172:SF30">
    <property type="entry name" value="SUGAR BABY, ISOFORM C"/>
    <property type="match status" value="1"/>
</dbReference>
<dbReference type="PANTHER" id="PTHR16172">
    <property type="entry name" value="MAJOR FACILITATOR SUPERFAMILY DOMAIN-CONTAINING PROTEIN 6-LIKE"/>
    <property type="match status" value="1"/>
</dbReference>